<evidence type="ECO:0000256" key="5">
    <source>
        <dbReference type="SAM" id="MobiDB-lite"/>
    </source>
</evidence>
<dbReference type="InterPro" id="IPR012677">
    <property type="entry name" value="Nucleotide-bd_a/b_plait_sf"/>
</dbReference>
<dbReference type="InterPro" id="IPR005120">
    <property type="entry name" value="UPF3_dom"/>
</dbReference>
<proteinExistence type="inferred from homology"/>
<comment type="caution">
    <text evidence="7">The sequence shown here is derived from an EMBL/GenBank/DDBJ whole genome shotgun (WGS) entry which is preliminary data.</text>
</comment>
<gene>
    <name evidence="7" type="ORF">FBUS_06412</name>
</gene>
<dbReference type="Gene3D" id="3.30.70.330">
    <property type="match status" value="1"/>
</dbReference>
<dbReference type="GO" id="GO:0005737">
    <property type="term" value="C:cytoplasm"/>
    <property type="evidence" value="ECO:0007669"/>
    <property type="project" value="TreeGrafter"/>
</dbReference>
<evidence type="ECO:0000313" key="7">
    <source>
        <dbReference type="EMBL" id="KAA0194924.1"/>
    </source>
</evidence>
<dbReference type="CDD" id="cd12455">
    <property type="entry name" value="RRM_like_Smg4_UPF3"/>
    <property type="match status" value="1"/>
</dbReference>
<dbReference type="OrthoDB" id="18087at2759"/>
<dbReference type="GO" id="GO:0045727">
    <property type="term" value="P:positive regulation of translation"/>
    <property type="evidence" value="ECO:0007669"/>
    <property type="project" value="TreeGrafter"/>
</dbReference>
<evidence type="ECO:0000313" key="8">
    <source>
        <dbReference type="Proteomes" id="UP000728185"/>
    </source>
</evidence>
<comment type="subcellular location">
    <subcellularLocation>
        <location evidence="1">Nucleus</location>
    </subcellularLocation>
</comment>
<feature type="compositionally biased region" description="Low complexity" evidence="5">
    <location>
        <begin position="417"/>
        <end position="431"/>
    </location>
</feature>
<organism evidence="7 8">
    <name type="scientific">Fasciolopsis buskii</name>
    <dbReference type="NCBI Taxonomy" id="27845"/>
    <lineage>
        <taxon>Eukaryota</taxon>
        <taxon>Metazoa</taxon>
        <taxon>Spiralia</taxon>
        <taxon>Lophotrochozoa</taxon>
        <taxon>Platyhelminthes</taxon>
        <taxon>Trematoda</taxon>
        <taxon>Digenea</taxon>
        <taxon>Plagiorchiida</taxon>
        <taxon>Echinostomata</taxon>
        <taxon>Echinostomatoidea</taxon>
        <taxon>Fasciolidae</taxon>
        <taxon>Fasciolopsis</taxon>
    </lineage>
</organism>
<dbReference type="SUPFAM" id="SSF54928">
    <property type="entry name" value="RNA-binding domain, RBD"/>
    <property type="match status" value="1"/>
</dbReference>
<keyword evidence="8" id="KW-1185">Reference proteome</keyword>
<accession>A0A8E0S297</accession>
<feature type="compositionally biased region" description="Polar residues" evidence="5">
    <location>
        <begin position="266"/>
        <end position="278"/>
    </location>
</feature>
<feature type="compositionally biased region" description="Polar residues" evidence="5">
    <location>
        <begin position="382"/>
        <end position="404"/>
    </location>
</feature>
<keyword evidence="4" id="KW-0539">Nucleus</keyword>
<feature type="compositionally biased region" description="Low complexity" evidence="5">
    <location>
        <begin position="333"/>
        <end position="346"/>
    </location>
</feature>
<dbReference type="GO" id="GO:0005730">
    <property type="term" value="C:nucleolus"/>
    <property type="evidence" value="ECO:0007669"/>
    <property type="project" value="TreeGrafter"/>
</dbReference>
<name>A0A8E0S297_9TREM</name>
<feature type="region of interest" description="Disordered" evidence="5">
    <location>
        <begin position="184"/>
        <end position="518"/>
    </location>
</feature>
<dbReference type="PANTHER" id="PTHR13112">
    <property type="entry name" value="UPF3 REGULATOR OF NONSENSE TRANSCRIPTS-LIKE PROTEIN"/>
    <property type="match status" value="1"/>
</dbReference>
<keyword evidence="3" id="KW-0866">Nonsense-mediated mRNA decay</keyword>
<reference evidence="7" key="1">
    <citation type="submission" date="2019-05" db="EMBL/GenBank/DDBJ databases">
        <title>Annotation for the trematode Fasciolopsis buski.</title>
        <authorList>
            <person name="Choi Y.-J."/>
        </authorList>
    </citation>
    <scope>NUCLEOTIDE SEQUENCE</scope>
    <source>
        <strain evidence="7">HT</strain>
        <tissue evidence="7">Whole worm</tissue>
    </source>
</reference>
<sequence>MKNCPTKVVLRRLPPKLTEDDFLKIVAPFPPHSYFRFCMPDDSLEGLSLPRAYITFNDIESLFDFKERFDNYVFVDSEGNESYALAEFAVCQTLASSKEASASKKADKVDKKQGTLNDDPEFVAFLKSLDTTGVTTKSSDTELKKTPWEAILEEIQARESAAEKTPDVTPLVAFLHQRELDVRRKEEECVRHGKPYKSHSASGPRKPVRVDKAARGPQVAARRSKDSKRGSVSSYPNREFSQRGRLEEDMSASSGQAVDKVHRESTGGNSFTSASSLNADEFPTMLGTQPSAIKQPMGSWSDRTSVWGPKSGGSGKERLKTEHSGSAGGGGPSKSVSSSPHSSKPSTPTTLDQFNNESEPEREVKNTISKSTVSREPKKQQQHQFHIQTNRPASDNTQPSTSQSVDHDTPDCGTPPSSGYRGRRGSYYGSRALPGFVSAPRRPGKPSHRGRRDSDGSLHGNTGDPIDPSRDTSVEMGPAHIRPQPNRGRRGGVPIPLGGGHGVHGSDNDSLHHRSSHR</sequence>
<dbReference type="AlphaFoldDB" id="A0A8E0S297"/>
<evidence type="ECO:0000256" key="4">
    <source>
        <dbReference type="ARBA" id="ARBA00023242"/>
    </source>
</evidence>
<dbReference type="Pfam" id="PF03467">
    <property type="entry name" value="Smg4_UPF3"/>
    <property type="match status" value="1"/>
</dbReference>
<dbReference type="GO" id="GO:0003729">
    <property type="term" value="F:mRNA binding"/>
    <property type="evidence" value="ECO:0007669"/>
    <property type="project" value="TreeGrafter"/>
</dbReference>
<evidence type="ECO:0000256" key="1">
    <source>
        <dbReference type="ARBA" id="ARBA00004123"/>
    </source>
</evidence>
<dbReference type="InterPro" id="IPR035979">
    <property type="entry name" value="RBD_domain_sf"/>
</dbReference>
<dbReference type="Proteomes" id="UP000728185">
    <property type="component" value="Unassembled WGS sequence"/>
</dbReference>
<comment type="similarity">
    <text evidence="2">Belongs to the RENT3 family.</text>
</comment>
<evidence type="ECO:0000259" key="6">
    <source>
        <dbReference type="Pfam" id="PF03467"/>
    </source>
</evidence>
<dbReference type="InterPro" id="IPR039722">
    <property type="entry name" value="Upf3"/>
</dbReference>
<protein>
    <submittedName>
        <fullName evidence="7">Regulator of nonsense transcripts 3A</fullName>
    </submittedName>
</protein>
<feature type="compositionally biased region" description="Basic residues" evidence="5">
    <location>
        <begin position="442"/>
        <end position="451"/>
    </location>
</feature>
<dbReference type="PANTHER" id="PTHR13112:SF0">
    <property type="entry name" value="FI21285P1"/>
    <property type="match status" value="1"/>
</dbReference>
<feature type="compositionally biased region" description="Polar residues" evidence="5">
    <location>
        <begin position="347"/>
        <end position="357"/>
    </location>
</feature>
<dbReference type="EMBL" id="LUCM01004048">
    <property type="protein sequence ID" value="KAA0194924.1"/>
    <property type="molecule type" value="Genomic_DNA"/>
</dbReference>
<evidence type="ECO:0000256" key="3">
    <source>
        <dbReference type="ARBA" id="ARBA00023161"/>
    </source>
</evidence>
<evidence type="ECO:0000256" key="2">
    <source>
        <dbReference type="ARBA" id="ARBA00005991"/>
    </source>
</evidence>
<dbReference type="GO" id="GO:0000184">
    <property type="term" value="P:nuclear-transcribed mRNA catabolic process, nonsense-mediated decay"/>
    <property type="evidence" value="ECO:0007669"/>
    <property type="project" value="UniProtKB-KW"/>
</dbReference>
<feature type="domain" description="UPF3" evidence="6">
    <location>
        <begin position="6"/>
        <end position="178"/>
    </location>
</feature>